<dbReference type="Gene3D" id="3.10.620.30">
    <property type="match status" value="1"/>
</dbReference>
<accession>A0A286A0L5</accession>
<gene>
    <name evidence="3" type="ORF">SAMN06297358_2412</name>
</gene>
<dbReference type="InterPro" id="IPR038765">
    <property type="entry name" value="Papain-like_cys_pep_sf"/>
</dbReference>
<protein>
    <submittedName>
        <fullName evidence="3">Transglutaminase-like superfamily protein</fullName>
    </submittedName>
</protein>
<dbReference type="RefSeq" id="WP_097132142.1">
    <property type="nucleotide sequence ID" value="NZ_OCMT01000002.1"/>
</dbReference>
<keyword evidence="1" id="KW-0732">Signal</keyword>
<proteinExistence type="predicted"/>
<feature type="chain" id="PRO_5011973176" evidence="1">
    <location>
        <begin position="21"/>
        <end position="377"/>
    </location>
</feature>
<reference evidence="4" key="1">
    <citation type="submission" date="2017-09" db="EMBL/GenBank/DDBJ databases">
        <authorList>
            <person name="Varghese N."/>
            <person name="Submissions S."/>
        </authorList>
    </citation>
    <scope>NUCLEOTIDE SEQUENCE [LARGE SCALE GENOMIC DNA]</scope>
    <source>
        <strain evidence="4">CGMCC 1.12803</strain>
    </source>
</reference>
<feature type="signal peptide" evidence="1">
    <location>
        <begin position="1"/>
        <end position="20"/>
    </location>
</feature>
<evidence type="ECO:0000259" key="2">
    <source>
        <dbReference type="Pfam" id="PF01841"/>
    </source>
</evidence>
<feature type="domain" description="Transglutaminase-like" evidence="2">
    <location>
        <begin position="149"/>
        <end position="253"/>
    </location>
</feature>
<evidence type="ECO:0000313" key="3">
    <source>
        <dbReference type="EMBL" id="SOD15418.1"/>
    </source>
</evidence>
<name>A0A286A0L5_9SPHI</name>
<dbReference type="SUPFAM" id="SSF54001">
    <property type="entry name" value="Cysteine proteinases"/>
    <property type="match status" value="1"/>
</dbReference>
<dbReference type="AlphaFoldDB" id="A0A286A0L5"/>
<dbReference type="InterPro" id="IPR002931">
    <property type="entry name" value="Transglutaminase-like"/>
</dbReference>
<dbReference type="Pfam" id="PF01841">
    <property type="entry name" value="Transglut_core"/>
    <property type="match status" value="1"/>
</dbReference>
<sequence>MKTKLLSSCIIALLTQFAFAQKKLPIIKANSIEVDIRDDQKLTKKAWRIVPEEKLDVYVTSGKRVTFYTDVDSISFKIDPKVEKYDFIILLNGKDTAKTQIKYQPSRLAQLKKAEKYNYSDNRFIPAFTYQSKDHPDLVKVRKELKLDSIAGKGTELSQIFNLMHWVHNLIRHDGSSNNPTLQNAIDLIKVCKAENRGVNCRMLATILNECYLAMDIKSRHITCMPRESKFDDCHVINMVYSKDLNKWIWMDPTFDSYVMDEKGNLLGVQEVRERLIKGLPLVLNADANWNRTNLQTKEEYLEKYMAKNLYRLQTPLTSEYNTETSVRGKNITYVELLPLDGIEQTPQLKEVNYEKSGVKFIQYKTNNPNLFWTKPE</sequence>
<keyword evidence="4" id="KW-1185">Reference proteome</keyword>
<dbReference type="EMBL" id="OCMT01000002">
    <property type="protein sequence ID" value="SOD15418.1"/>
    <property type="molecule type" value="Genomic_DNA"/>
</dbReference>
<evidence type="ECO:0000256" key="1">
    <source>
        <dbReference type="SAM" id="SignalP"/>
    </source>
</evidence>
<dbReference type="Proteomes" id="UP000219281">
    <property type="component" value="Unassembled WGS sequence"/>
</dbReference>
<organism evidence="3 4">
    <name type="scientific">Pedobacter xixiisoli</name>
    <dbReference type="NCBI Taxonomy" id="1476464"/>
    <lineage>
        <taxon>Bacteria</taxon>
        <taxon>Pseudomonadati</taxon>
        <taxon>Bacteroidota</taxon>
        <taxon>Sphingobacteriia</taxon>
        <taxon>Sphingobacteriales</taxon>
        <taxon>Sphingobacteriaceae</taxon>
        <taxon>Pedobacter</taxon>
    </lineage>
</organism>
<evidence type="ECO:0000313" key="4">
    <source>
        <dbReference type="Proteomes" id="UP000219281"/>
    </source>
</evidence>
<dbReference type="OrthoDB" id="5166556at2"/>